<sequence>MRTRVRGWRWRRNPLRRRSDVVEAWWALAVCVLLCVGVPLVGAGAAWWTYDGAQAHAAARRAAQHHVRAVLVEDVPTAVPSRPGARPSSPSARVRWTGSDGTRQTRLVGVPAGLRRGTRVDVWTDARGRIVRPAPSSSVILQQALAMGVFASAGAVSVLFVAHLCVRRALARRRLAQWEQDWARTEPDWTRRTA</sequence>
<keyword evidence="2" id="KW-0472">Membrane</keyword>
<accession>A0AAU3HRS9</accession>
<keyword evidence="2" id="KW-1133">Transmembrane helix</keyword>
<organism evidence="3">
    <name type="scientific">Streptomyces sp. NBC_01393</name>
    <dbReference type="NCBI Taxonomy" id="2903851"/>
    <lineage>
        <taxon>Bacteria</taxon>
        <taxon>Bacillati</taxon>
        <taxon>Actinomycetota</taxon>
        <taxon>Actinomycetes</taxon>
        <taxon>Kitasatosporales</taxon>
        <taxon>Streptomycetaceae</taxon>
        <taxon>Streptomyces</taxon>
    </lineage>
</organism>
<keyword evidence="2" id="KW-0812">Transmembrane</keyword>
<feature type="region of interest" description="Disordered" evidence="1">
    <location>
        <begin position="78"/>
        <end position="97"/>
    </location>
</feature>
<dbReference type="EMBL" id="CP109546">
    <property type="protein sequence ID" value="WTZ07773.1"/>
    <property type="molecule type" value="Genomic_DNA"/>
</dbReference>
<feature type="transmembrane region" description="Helical" evidence="2">
    <location>
        <begin position="21"/>
        <end position="48"/>
    </location>
</feature>
<dbReference type="InterPro" id="IPR039708">
    <property type="entry name" value="MT1774/Rv1733c-like"/>
</dbReference>
<feature type="compositionally biased region" description="Low complexity" evidence="1">
    <location>
        <begin position="78"/>
        <end position="95"/>
    </location>
</feature>
<proteinExistence type="predicted"/>
<dbReference type="PANTHER" id="PTHR42305">
    <property type="entry name" value="MEMBRANE PROTEIN RV1733C-RELATED"/>
    <property type="match status" value="1"/>
</dbReference>
<feature type="transmembrane region" description="Helical" evidence="2">
    <location>
        <begin position="144"/>
        <end position="166"/>
    </location>
</feature>
<evidence type="ECO:0000256" key="1">
    <source>
        <dbReference type="SAM" id="MobiDB-lite"/>
    </source>
</evidence>
<dbReference type="AlphaFoldDB" id="A0AAU3HRS9"/>
<dbReference type="PANTHER" id="PTHR42305:SF1">
    <property type="entry name" value="MEMBRANE PROTEIN RV1733C-RELATED"/>
    <property type="match status" value="1"/>
</dbReference>
<protein>
    <recommendedName>
        <fullName evidence="4">Integral membrane protein</fullName>
    </recommendedName>
</protein>
<gene>
    <name evidence="3" type="ORF">OG699_07060</name>
</gene>
<evidence type="ECO:0000313" key="3">
    <source>
        <dbReference type="EMBL" id="WTZ07773.1"/>
    </source>
</evidence>
<evidence type="ECO:0008006" key="4">
    <source>
        <dbReference type="Google" id="ProtNLM"/>
    </source>
</evidence>
<name>A0AAU3HRS9_9ACTN</name>
<reference evidence="3" key="1">
    <citation type="submission" date="2022-10" db="EMBL/GenBank/DDBJ databases">
        <title>The complete genomes of actinobacterial strains from the NBC collection.</title>
        <authorList>
            <person name="Joergensen T.S."/>
            <person name="Alvarez Arevalo M."/>
            <person name="Sterndorff E.B."/>
            <person name="Faurdal D."/>
            <person name="Vuksanovic O."/>
            <person name="Mourched A.-S."/>
            <person name="Charusanti P."/>
            <person name="Shaw S."/>
            <person name="Blin K."/>
            <person name="Weber T."/>
        </authorList>
    </citation>
    <scope>NUCLEOTIDE SEQUENCE</scope>
    <source>
        <strain evidence="3">NBC_01393</strain>
    </source>
</reference>
<evidence type="ECO:0000256" key="2">
    <source>
        <dbReference type="SAM" id="Phobius"/>
    </source>
</evidence>